<dbReference type="AlphaFoldDB" id="A0A2P5DU63"/>
<name>A0A2P5DU63_PARAD</name>
<evidence type="ECO:0000313" key="2">
    <source>
        <dbReference type="EMBL" id="PON76797.1"/>
    </source>
</evidence>
<dbReference type="Proteomes" id="UP000237105">
    <property type="component" value="Unassembled WGS sequence"/>
</dbReference>
<evidence type="ECO:0000313" key="3">
    <source>
        <dbReference type="Proteomes" id="UP000237105"/>
    </source>
</evidence>
<feature type="region of interest" description="Disordered" evidence="1">
    <location>
        <begin position="35"/>
        <end position="70"/>
    </location>
</feature>
<proteinExistence type="predicted"/>
<accession>A0A2P5DU63</accession>
<sequence>MSMEGDEDARQYRCFNKYQEIVKQVLFLDELTDSFDPRRSTTRLPTQKRKQKGSIHSTNNNGSSNQQEIFDQVMVQTITRFLSDLNSKSGEKNHPKP</sequence>
<comment type="caution">
    <text evidence="2">The sequence shown here is derived from an EMBL/GenBank/DDBJ whole genome shotgun (WGS) entry which is preliminary data.</text>
</comment>
<reference evidence="3" key="1">
    <citation type="submission" date="2016-06" db="EMBL/GenBank/DDBJ databases">
        <title>Parallel loss of symbiosis genes in relatives of nitrogen-fixing non-legume Parasponia.</title>
        <authorList>
            <person name="Van Velzen R."/>
            <person name="Holmer R."/>
            <person name="Bu F."/>
            <person name="Rutten L."/>
            <person name="Van Zeijl A."/>
            <person name="Liu W."/>
            <person name="Santuari L."/>
            <person name="Cao Q."/>
            <person name="Sharma T."/>
            <person name="Shen D."/>
            <person name="Roswanjaya Y."/>
            <person name="Wardhani T."/>
            <person name="Kalhor M.S."/>
            <person name="Jansen J."/>
            <person name="Van den Hoogen J."/>
            <person name="Gungor B."/>
            <person name="Hartog M."/>
            <person name="Hontelez J."/>
            <person name="Verver J."/>
            <person name="Yang W.-C."/>
            <person name="Schijlen E."/>
            <person name="Repin R."/>
            <person name="Schilthuizen M."/>
            <person name="Schranz E."/>
            <person name="Heidstra R."/>
            <person name="Miyata K."/>
            <person name="Fedorova E."/>
            <person name="Kohlen W."/>
            <person name="Bisseling T."/>
            <person name="Smit S."/>
            <person name="Geurts R."/>
        </authorList>
    </citation>
    <scope>NUCLEOTIDE SEQUENCE [LARGE SCALE GENOMIC DNA]</scope>
    <source>
        <strain evidence="3">cv. WU1-14</strain>
    </source>
</reference>
<dbReference type="EMBL" id="JXTB01000016">
    <property type="protein sequence ID" value="PON76797.1"/>
    <property type="molecule type" value="Genomic_DNA"/>
</dbReference>
<gene>
    <name evidence="2" type="ORF">PanWU01x14_031170</name>
</gene>
<feature type="compositionally biased region" description="Polar residues" evidence="1">
    <location>
        <begin position="54"/>
        <end position="70"/>
    </location>
</feature>
<evidence type="ECO:0000256" key="1">
    <source>
        <dbReference type="SAM" id="MobiDB-lite"/>
    </source>
</evidence>
<keyword evidence="3" id="KW-1185">Reference proteome</keyword>
<dbReference type="OrthoDB" id="1159121at2759"/>
<organism evidence="2 3">
    <name type="scientific">Parasponia andersonii</name>
    <name type="common">Sponia andersonii</name>
    <dbReference type="NCBI Taxonomy" id="3476"/>
    <lineage>
        <taxon>Eukaryota</taxon>
        <taxon>Viridiplantae</taxon>
        <taxon>Streptophyta</taxon>
        <taxon>Embryophyta</taxon>
        <taxon>Tracheophyta</taxon>
        <taxon>Spermatophyta</taxon>
        <taxon>Magnoliopsida</taxon>
        <taxon>eudicotyledons</taxon>
        <taxon>Gunneridae</taxon>
        <taxon>Pentapetalae</taxon>
        <taxon>rosids</taxon>
        <taxon>fabids</taxon>
        <taxon>Rosales</taxon>
        <taxon>Cannabaceae</taxon>
        <taxon>Parasponia</taxon>
    </lineage>
</organism>
<protein>
    <submittedName>
        <fullName evidence="2">Uncharacterized protein</fullName>
    </submittedName>
</protein>